<gene>
    <name evidence="1" type="ORF">SCALOS_LOCUS8445</name>
</gene>
<proteinExistence type="predicted"/>
<sequence length="100" mass="11492">APELTKDIEIEETRDLQSEISLPLELSSQKSDLTKHVMHKPTADKEHIIKKLKEYKDSTILLSKVLDKLVENCYHILIIGHKNKFGIDGIPDIEDIYKVI</sequence>
<dbReference type="Proteomes" id="UP000789860">
    <property type="component" value="Unassembled WGS sequence"/>
</dbReference>
<feature type="non-terminal residue" evidence="1">
    <location>
        <position position="1"/>
    </location>
</feature>
<reference evidence="1" key="1">
    <citation type="submission" date="2021-06" db="EMBL/GenBank/DDBJ databases">
        <authorList>
            <person name="Kallberg Y."/>
            <person name="Tangrot J."/>
            <person name="Rosling A."/>
        </authorList>
    </citation>
    <scope>NUCLEOTIDE SEQUENCE</scope>
    <source>
        <strain evidence="1">AU212A</strain>
    </source>
</reference>
<organism evidence="1 2">
    <name type="scientific">Scutellospora calospora</name>
    <dbReference type="NCBI Taxonomy" id="85575"/>
    <lineage>
        <taxon>Eukaryota</taxon>
        <taxon>Fungi</taxon>
        <taxon>Fungi incertae sedis</taxon>
        <taxon>Mucoromycota</taxon>
        <taxon>Glomeromycotina</taxon>
        <taxon>Glomeromycetes</taxon>
        <taxon>Diversisporales</taxon>
        <taxon>Gigasporaceae</taxon>
        <taxon>Scutellospora</taxon>
    </lineage>
</organism>
<keyword evidence="2" id="KW-1185">Reference proteome</keyword>
<evidence type="ECO:0000313" key="1">
    <source>
        <dbReference type="EMBL" id="CAG8644520.1"/>
    </source>
</evidence>
<name>A0ACA9NDH3_9GLOM</name>
<accession>A0ACA9NDH3</accession>
<evidence type="ECO:0000313" key="2">
    <source>
        <dbReference type="Proteomes" id="UP000789860"/>
    </source>
</evidence>
<dbReference type="EMBL" id="CAJVPM010022318">
    <property type="protein sequence ID" value="CAG8644520.1"/>
    <property type="molecule type" value="Genomic_DNA"/>
</dbReference>
<protein>
    <submittedName>
        <fullName evidence="1">9285_t:CDS:1</fullName>
    </submittedName>
</protein>
<comment type="caution">
    <text evidence="1">The sequence shown here is derived from an EMBL/GenBank/DDBJ whole genome shotgun (WGS) entry which is preliminary data.</text>
</comment>